<evidence type="ECO:0000313" key="1">
    <source>
        <dbReference type="EMBL" id="ABB15147.1"/>
    </source>
</evidence>
<dbReference type="EMBL" id="CP000141">
    <property type="protein sequence ID" value="ABB15147.1"/>
    <property type="molecule type" value="Genomic_DNA"/>
</dbReference>
<dbReference type="Proteomes" id="UP000002706">
    <property type="component" value="Chromosome"/>
</dbReference>
<dbReference type="STRING" id="246194.CHY_2637"/>
<sequence>MPKFIYLYLKKFGLKRYKEKFLDFLKDHCL</sequence>
<accession>Q3A8V5</accession>
<name>Q3A8V5_CARHZ</name>
<organism evidence="1 2">
    <name type="scientific">Carboxydothermus hydrogenoformans (strain ATCC BAA-161 / DSM 6008 / Z-2901)</name>
    <dbReference type="NCBI Taxonomy" id="246194"/>
    <lineage>
        <taxon>Bacteria</taxon>
        <taxon>Bacillati</taxon>
        <taxon>Bacillota</taxon>
        <taxon>Clostridia</taxon>
        <taxon>Thermoanaerobacterales</taxon>
        <taxon>Thermoanaerobacteraceae</taxon>
        <taxon>Carboxydothermus</taxon>
    </lineage>
</organism>
<proteinExistence type="predicted"/>
<keyword evidence="2" id="KW-1185">Reference proteome</keyword>
<dbReference type="AlphaFoldDB" id="Q3A8V5"/>
<dbReference type="KEGG" id="chy:CHY_2637"/>
<reference evidence="1 2" key="1">
    <citation type="journal article" date="2005" name="PLoS Genet.">
        <title>Life in hot carbon monoxide: the complete genome sequence of Carboxydothermus hydrogenoformans Z-2901.</title>
        <authorList>
            <person name="Wu M."/>
            <person name="Ren Q."/>
            <person name="Durkin A.S."/>
            <person name="Daugherty S.C."/>
            <person name="Brinkac L.M."/>
            <person name="Dodson R.J."/>
            <person name="Madupu R."/>
            <person name="Sullivan S.A."/>
            <person name="Kolonay J.F."/>
            <person name="Haft D.H."/>
            <person name="Nelson W.C."/>
            <person name="Tallon L.J."/>
            <person name="Jones K.M."/>
            <person name="Ulrich L.E."/>
            <person name="Gonzalez J.M."/>
            <person name="Zhulin I.B."/>
            <person name="Robb F.T."/>
            <person name="Eisen J.A."/>
        </authorList>
    </citation>
    <scope>NUCLEOTIDE SEQUENCE [LARGE SCALE GENOMIC DNA]</scope>
    <source>
        <strain evidence="2">ATCC BAA-161 / DSM 6008 / Z-2901</strain>
    </source>
</reference>
<dbReference type="HOGENOM" id="CLU_3402741_0_0_9"/>
<evidence type="ECO:0000313" key="2">
    <source>
        <dbReference type="Proteomes" id="UP000002706"/>
    </source>
</evidence>
<dbReference type="InParanoid" id="Q3A8V5"/>
<gene>
    <name evidence="1" type="ordered locus">CHY_2637</name>
</gene>
<protein>
    <submittedName>
        <fullName evidence="1">Uncharacterized protein</fullName>
    </submittedName>
</protein>